<reference evidence="1 2" key="1">
    <citation type="journal article" date="2019" name="Nat. Plants">
        <title>Genome sequencing of Musa balbisiana reveals subgenome evolution and function divergence in polyploid bananas.</title>
        <authorList>
            <person name="Yao X."/>
        </authorList>
    </citation>
    <scope>NUCLEOTIDE SEQUENCE [LARGE SCALE GENOMIC DNA]</scope>
    <source>
        <strain evidence="2">cv. DH-PKW</strain>
        <tissue evidence="1">Leaves</tissue>
    </source>
</reference>
<evidence type="ECO:0000313" key="1">
    <source>
        <dbReference type="EMBL" id="THU67527.1"/>
    </source>
</evidence>
<dbReference type="Proteomes" id="UP000317650">
    <property type="component" value="Chromosome 5"/>
</dbReference>
<sequence length="56" mass="6403">MAPSRPSSPRRTGYQNITKFFGGCRSNWEEEKKEGFLYLISSLYIDLAAAYGRLLL</sequence>
<accession>A0A4S8JYU5</accession>
<organism evidence="1 2">
    <name type="scientific">Musa balbisiana</name>
    <name type="common">Banana</name>
    <dbReference type="NCBI Taxonomy" id="52838"/>
    <lineage>
        <taxon>Eukaryota</taxon>
        <taxon>Viridiplantae</taxon>
        <taxon>Streptophyta</taxon>
        <taxon>Embryophyta</taxon>
        <taxon>Tracheophyta</taxon>
        <taxon>Spermatophyta</taxon>
        <taxon>Magnoliopsida</taxon>
        <taxon>Liliopsida</taxon>
        <taxon>Zingiberales</taxon>
        <taxon>Musaceae</taxon>
        <taxon>Musa</taxon>
    </lineage>
</organism>
<dbReference type="AlphaFoldDB" id="A0A4S8JYU5"/>
<name>A0A4S8JYU5_MUSBA</name>
<comment type="caution">
    <text evidence="1">The sequence shown here is derived from an EMBL/GenBank/DDBJ whole genome shotgun (WGS) entry which is preliminary data.</text>
</comment>
<dbReference type="EMBL" id="PYDT01000003">
    <property type="protein sequence ID" value="THU67527.1"/>
    <property type="molecule type" value="Genomic_DNA"/>
</dbReference>
<protein>
    <submittedName>
        <fullName evidence="1">Uncharacterized protein</fullName>
    </submittedName>
</protein>
<gene>
    <name evidence="1" type="ORF">C4D60_Mb05t25590</name>
</gene>
<keyword evidence="2" id="KW-1185">Reference proteome</keyword>
<evidence type="ECO:0000313" key="2">
    <source>
        <dbReference type="Proteomes" id="UP000317650"/>
    </source>
</evidence>
<proteinExistence type="predicted"/>